<comment type="caution">
    <text evidence="1">The sequence shown here is derived from an EMBL/GenBank/DDBJ whole genome shotgun (WGS) entry which is preliminary data.</text>
</comment>
<name>A0AAN8CNU4_CHAGU</name>
<evidence type="ECO:0000313" key="2">
    <source>
        <dbReference type="Proteomes" id="UP001331515"/>
    </source>
</evidence>
<evidence type="ECO:0000313" key="1">
    <source>
        <dbReference type="EMBL" id="KAK5905730.1"/>
    </source>
</evidence>
<protein>
    <submittedName>
        <fullName evidence="1">Uncharacterized protein</fullName>
    </submittedName>
</protein>
<proteinExistence type="predicted"/>
<organism evidence="1 2">
    <name type="scientific">Champsocephalus gunnari</name>
    <name type="common">Mackerel icefish</name>
    <dbReference type="NCBI Taxonomy" id="52237"/>
    <lineage>
        <taxon>Eukaryota</taxon>
        <taxon>Metazoa</taxon>
        <taxon>Chordata</taxon>
        <taxon>Craniata</taxon>
        <taxon>Vertebrata</taxon>
        <taxon>Euteleostomi</taxon>
        <taxon>Actinopterygii</taxon>
        <taxon>Neopterygii</taxon>
        <taxon>Teleostei</taxon>
        <taxon>Neoteleostei</taxon>
        <taxon>Acanthomorphata</taxon>
        <taxon>Eupercaria</taxon>
        <taxon>Perciformes</taxon>
        <taxon>Notothenioidei</taxon>
        <taxon>Channichthyidae</taxon>
        <taxon>Champsocephalus</taxon>
    </lineage>
</organism>
<dbReference type="Proteomes" id="UP001331515">
    <property type="component" value="Unassembled WGS sequence"/>
</dbReference>
<keyword evidence="2" id="KW-1185">Reference proteome</keyword>
<sequence>MRKPRSLRALEIIAETRRLFGVFFPCLPYGTSASAFSSFSPCSPHWLPPWVTASGAPRHRVNPCIAASGARAGPRGGMGGGSQIGGV</sequence>
<accession>A0AAN8CNU4</accession>
<gene>
    <name evidence="1" type="ORF">CgunFtcFv8_001659</name>
</gene>
<dbReference type="EMBL" id="JAURVH010001530">
    <property type="protein sequence ID" value="KAK5905730.1"/>
    <property type="molecule type" value="Genomic_DNA"/>
</dbReference>
<dbReference type="AlphaFoldDB" id="A0AAN8CNU4"/>
<reference evidence="1 2" key="1">
    <citation type="journal article" date="2023" name="Mol. Biol. Evol.">
        <title>Genomics of Secondarily Temperate Adaptation in the Only Non-Antarctic Icefish.</title>
        <authorList>
            <person name="Rivera-Colon A.G."/>
            <person name="Rayamajhi N."/>
            <person name="Minhas B.F."/>
            <person name="Madrigal G."/>
            <person name="Bilyk K.T."/>
            <person name="Yoon V."/>
            <person name="Hune M."/>
            <person name="Gregory S."/>
            <person name="Cheng C.H.C."/>
            <person name="Catchen J.M."/>
        </authorList>
    </citation>
    <scope>NUCLEOTIDE SEQUENCE [LARGE SCALE GENOMIC DNA]</scope>
    <source>
        <tissue evidence="1">White muscle</tissue>
    </source>
</reference>